<feature type="region of interest" description="Disordered" evidence="1">
    <location>
        <begin position="29"/>
        <end position="72"/>
    </location>
</feature>
<dbReference type="Proteomes" id="UP001597227">
    <property type="component" value="Unassembled WGS sequence"/>
</dbReference>
<organism evidence="3 4">
    <name type="scientific">Fredinandcohnia salidurans</name>
    <dbReference type="NCBI Taxonomy" id="2595041"/>
    <lineage>
        <taxon>Bacteria</taxon>
        <taxon>Bacillati</taxon>
        <taxon>Bacillota</taxon>
        <taxon>Bacilli</taxon>
        <taxon>Bacillales</taxon>
        <taxon>Bacillaceae</taxon>
        <taxon>Fredinandcohnia</taxon>
    </lineage>
</organism>
<evidence type="ECO:0000313" key="3">
    <source>
        <dbReference type="EMBL" id="MFD1777148.1"/>
    </source>
</evidence>
<evidence type="ECO:0000313" key="4">
    <source>
        <dbReference type="Proteomes" id="UP001597227"/>
    </source>
</evidence>
<sequence>MLLKKQTVWLLTMLSLVVVLSVYYITTPENNPNDVAMEQDEQKDNEKENENVETSTENKDGASVTVEEDEDGNVISSVSSDDMFAALRLEIDEHRSKIRSNLEAQAASTELTADQKLKAYDELKKLEDIESKEKIIEMLIKGNNYEDALVRVEGDKIKITVKSKESSKQQANEILRLVRSELGELQNVAVEFELTGEKEK</sequence>
<keyword evidence="4" id="KW-1185">Reference proteome</keyword>
<dbReference type="Gene3D" id="1.10.287.4300">
    <property type="entry name" value="Stage III sporulation protein AH-like"/>
    <property type="match status" value="1"/>
</dbReference>
<comment type="caution">
    <text evidence="3">The sequence shown here is derived from an EMBL/GenBank/DDBJ whole genome shotgun (WGS) entry which is preliminary data.</text>
</comment>
<keyword evidence="2" id="KW-0472">Membrane</keyword>
<dbReference type="InterPro" id="IPR038503">
    <property type="entry name" value="SpoIIIAH_sf"/>
</dbReference>
<reference evidence="4" key="1">
    <citation type="journal article" date="2019" name="Int. J. Syst. Evol. Microbiol.">
        <title>The Global Catalogue of Microorganisms (GCM) 10K type strain sequencing project: providing services to taxonomists for standard genome sequencing and annotation.</title>
        <authorList>
            <consortium name="The Broad Institute Genomics Platform"/>
            <consortium name="The Broad Institute Genome Sequencing Center for Infectious Disease"/>
            <person name="Wu L."/>
            <person name="Ma J."/>
        </authorList>
    </citation>
    <scope>NUCLEOTIDE SEQUENCE [LARGE SCALE GENOMIC DNA]</scope>
    <source>
        <strain evidence="4">CCUG 15531</strain>
    </source>
</reference>
<evidence type="ECO:0000256" key="2">
    <source>
        <dbReference type="SAM" id="Phobius"/>
    </source>
</evidence>
<gene>
    <name evidence="3" type="ORF">ACFSFW_00460</name>
</gene>
<dbReference type="InterPro" id="IPR024232">
    <property type="entry name" value="SpoIIIAH"/>
</dbReference>
<accession>A0ABW4MHD1</accession>
<dbReference type="RefSeq" id="WP_099360673.1">
    <property type="nucleotide sequence ID" value="NZ_JBHUEK010000004.1"/>
</dbReference>
<feature type="compositionally biased region" description="Basic and acidic residues" evidence="1">
    <location>
        <begin position="40"/>
        <end position="60"/>
    </location>
</feature>
<dbReference type="Pfam" id="PF12685">
    <property type="entry name" value="SpoIIIAH"/>
    <property type="match status" value="1"/>
</dbReference>
<evidence type="ECO:0000256" key="1">
    <source>
        <dbReference type="SAM" id="MobiDB-lite"/>
    </source>
</evidence>
<feature type="transmembrane region" description="Helical" evidence="2">
    <location>
        <begin position="7"/>
        <end position="25"/>
    </location>
</feature>
<dbReference type="EMBL" id="JBHUEK010000004">
    <property type="protein sequence ID" value="MFD1777148.1"/>
    <property type="molecule type" value="Genomic_DNA"/>
</dbReference>
<proteinExistence type="predicted"/>
<keyword evidence="2" id="KW-0812">Transmembrane</keyword>
<protein>
    <submittedName>
        <fullName evidence="3">SpoIIIAH-like family protein</fullName>
    </submittedName>
</protein>
<name>A0ABW4MHD1_9BACI</name>
<keyword evidence="2" id="KW-1133">Transmembrane helix</keyword>